<organism evidence="4 5">
    <name type="scientific">Galdieria partita</name>
    <dbReference type="NCBI Taxonomy" id="83374"/>
    <lineage>
        <taxon>Eukaryota</taxon>
        <taxon>Rhodophyta</taxon>
        <taxon>Bangiophyceae</taxon>
        <taxon>Galdieriales</taxon>
        <taxon>Galdieriaceae</taxon>
        <taxon>Galdieria</taxon>
    </lineage>
</organism>
<keyword evidence="3" id="KW-0687">Ribonucleoprotein</keyword>
<dbReference type="OrthoDB" id="10251781at2759"/>
<keyword evidence="5" id="KW-1185">Reference proteome</keyword>
<dbReference type="SUPFAM" id="SSF74731">
    <property type="entry name" value="Ribosomal protein L20"/>
    <property type="match status" value="1"/>
</dbReference>
<dbReference type="GO" id="GO:0005840">
    <property type="term" value="C:ribosome"/>
    <property type="evidence" value="ECO:0007669"/>
    <property type="project" value="UniProtKB-KW"/>
</dbReference>
<name>A0A9C7Q0J3_9RHOD</name>
<evidence type="ECO:0000313" key="5">
    <source>
        <dbReference type="Proteomes" id="UP001061958"/>
    </source>
</evidence>
<dbReference type="GO" id="GO:0006412">
    <property type="term" value="P:translation"/>
    <property type="evidence" value="ECO:0007669"/>
    <property type="project" value="InterPro"/>
</dbReference>
<dbReference type="AlphaFoldDB" id="A0A9C7Q0J3"/>
<dbReference type="Proteomes" id="UP001061958">
    <property type="component" value="Unassembled WGS sequence"/>
</dbReference>
<evidence type="ECO:0000256" key="1">
    <source>
        <dbReference type="ARBA" id="ARBA00007698"/>
    </source>
</evidence>
<evidence type="ECO:0000256" key="3">
    <source>
        <dbReference type="ARBA" id="ARBA00023274"/>
    </source>
</evidence>
<proteinExistence type="inferred from homology"/>
<dbReference type="GO" id="GO:0019843">
    <property type="term" value="F:rRNA binding"/>
    <property type="evidence" value="ECO:0007669"/>
    <property type="project" value="InterPro"/>
</dbReference>
<dbReference type="InterPro" id="IPR005813">
    <property type="entry name" value="Ribosomal_bL20"/>
</dbReference>
<comment type="caution">
    <text evidence="4">The sequence shown here is derived from an EMBL/GenBank/DDBJ whole genome shotgun (WGS) entry which is preliminary data.</text>
</comment>
<dbReference type="Pfam" id="PF00453">
    <property type="entry name" value="Ribosomal_L20"/>
    <property type="match status" value="1"/>
</dbReference>
<dbReference type="PANTHER" id="PTHR10986">
    <property type="entry name" value="39S RIBOSOMAL PROTEIN L20"/>
    <property type="match status" value="1"/>
</dbReference>
<dbReference type="GO" id="GO:1990904">
    <property type="term" value="C:ribonucleoprotein complex"/>
    <property type="evidence" value="ECO:0007669"/>
    <property type="project" value="UniProtKB-KW"/>
</dbReference>
<reference evidence="4" key="2">
    <citation type="submission" date="2022-01" db="EMBL/GenBank/DDBJ databases">
        <authorList>
            <person name="Hirooka S."/>
            <person name="Miyagishima S.Y."/>
        </authorList>
    </citation>
    <scope>NUCLEOTIDE SEQUENCE</scope>
    <source>
        <strain evidence="4">NBRC 102759</strain>
    </source>
</reference>
<evidence type="ECO:0008006" key="6">
    <source>
        <dbReference type="Google" id="ProtNLM"/>
    </source>
</evidence>
<dbReference type="PRINTS" id="PR00062">
    <property type="entry name" value="RIBOSOMALL20"/>
</dbReference>
<evidence type="ECO:0000313" key="4">
    <source>
        <dbReference type="EMBL" id="GJQ14001.1"/>
    </source>
</evidence>
<reference evidence="4" key="1">
    <citation type="journal article" date="2022" name="Proc. Natl. Acad. Sci. U.S.A.">
        <title>Life cycle and functional genomics of the unicellular red alga Galdieria for elucidating algal and plant evolution and industrial use.</title>
        <authorList>
            <person name="Hirooka S."/>
            <person name="Itabashi T."/>
            <person name="Ichinose T.M."/>
            <person name="Onuma R."/>
            <person name="Fujiwara T."/>
            <person name="Yamashita S."/>
            <person name="Jong L.W."/>
            <person name="Tomita R."/>
            <person name="Iwane A.H."/>
            <person name="Miyagishima S.Y."/>
        </authorList>
    </citation>
    <scope>NUCLEOTIDE SEQUENCE</scope>
    <source>
        <strain evidence="4">NBRC 102759</strain>
    </source>
</reference>
<comment type="similarity">
    <text evidence="1">Belongs to the bacterial ribosomal protein bL20 family.</text>
</comment>
<dbReference type="InterPro" id="IPR035566">
    <property type="entry name" value="Ribosomal_protein_bL20_C"/>
</dbReference>
<sequence length="99" mass="11555">MVRKCVSPLKALVYSTIHRRLRRREYRRDWIAQIQAAARGHGVRYAGFVYFLRNNQIILNRKILSELAKTEPATSSSLLTWCARSTKVIDLKNKVEHSE</sequence>
<protein>
    <recommendedName>
        <fullName evidence="6">Ribosomal protein L20</fullName>
    </recommendedName>
</protein>
<dbReference type="Gene3D" id="1.10.1900.20">
    <property type="entry name" value="Ribosomal protein L20"/>
    <property type="match status" value="1"/>
</dbReference>
<dbReference type="EMBL" id="BQMJ01000050">
    <property type="protein sequence ID" value="GJQ14001.1"/>
    <property type="molecule type" value="Genomic_DNA"/>
</dbReference>
<accession>A0A9C7Q0J3</accession>
<evidence type="ECO:0000256" key="2">
    <source>
        <dbReference type="ARBA" id="ARBA00022980"/>
    </source>
</evidence>
<dbReference type="GO" id="GO:0003735">
    <property type="term" value="F:structural constituent of ribosome"/>
    <property type="evidence" value="ECO:0007669"/>
    <property type="project" value="InterPro"/>
</dbReference>
<gene>
    <name evidence="4" type="ORF">GpartN1_g5792.t1</name>
</gene>
<keyword evidence="2" id="KW-0689">Ribosomal protein</keyword>